<dbReference type="Gene3D" id="1.10.10.10">
    <property type="entry name" value="Winged helix-like DNA-binding domain superfamily/Winged helix DNA-binding domain"/>
    <property type="match status" value="1"/>
</dbReference>
<keyword evidence="2" id="KW-0238">DNA-binding</keyword>
<dbReference type="RefSeq" id="WP_310368891.1">
    <property type="nucleotide sequence ID" value="NZ_JAVDYB010000001.1"/>
</dbReference>
<sequence>MSDRITWLDDLIRVQILLWDRVDARLRDAHDVTLARFQALHALAGGPARVGDLAQRMSITVGGASKLADRMVTLGLLAREPDPDDRRASRLALTGAGRDTLAAASVTYAEAVAEAVDPVLPPADRDRLHELVGRLLTRLGG</sequence>
<dbReference type="GO" id="GO:0006950">
    <property type="term" value="P:response to stress"/>
    <property type="evidence" value="ECO:0007669"/>
    <property type="project" value="TreeGrafter"/>
</dbReference>
<dbReference type="InterPro" id="IPR036390">
    <property type="entry name" value="WH_DNA-bd_sf"/>
</dbReference>
<proteinExistence type="predicted"/>
<dbReference type="SMART" id="SM00347">
    <property type="entry name" value="HTH_MARR"/>
    <property type="match status" value="1"/>
</dbReference>
<dbReference type="Pfam" id="PF12802">
    <property type="entry name" value="MarR_2"/>
    <property type="match status" value="1"/>
</dbReference>
<dbReference type="InterPro" id="IPR039422">
    <property type="entry name" value="MarR/SlyA-like"/>
</dbReference>
<dbReference type="PROSITE" id="PS50995">
    <property type="entry name" value="HTH_MARR_2"/>
    <property type="match status" value="1"/>
</dbReference>
<dbReference type="InterPro" id="IPR036388">
    <property type="entry name" value="WH-like_DNA-bd_sf"/>
</dbReference>
<dbReference type="GO" id="GO:0003677">
    <property type="term" value="F:DNA binding"/>
    <property type="evidence" value="ECO:0007669"/>
    <property type="project" value="UniProtKB-KW"/>
</dbReference>
<evidence type="ECO:0000259" key="1">
    <source>
        <dbReference type="PROSITE" id="PS50995"/>
    </source>
</evidence>
<dbReference type="SUPFAM" id="SSF46785">
    <property type="entry name" value="Winged helix' DNA-binding domain"/>
    <property type="match status" value="1"/>
</dbReference>
<evidence type="ECO:0000313" key="3">
    <source>
        <dbReference type="Proteomes" id="UP001183643"/>
    </source>
</evidence>
<feature type="domain" description="HTH marR-type" evidence="1">
    <location>
        <begin position="1"/>
        <end position="137"/>
    </location>
</feature>
<dbReference type="PANTHER" id="PTHR33164">
    <property type="entry name" value="TRANSCRIPTIONAL REGULATOR, MARR FAMILY"/>
    <property type="match status" value="1"/>
</dbReference>
<dbReference type="GO" id="GO:0003700">
    <property type="term" value="F:DNA-binding transcription factor activity"/>
    <property type="evidence" value="ECO:0007669"/>
    <property type="project" value="InterPro"/>
</dbReference>
<reference evidence="2" key="1">
    <citation type="submission" date="2023-07" db="EMBL/GenBank/DDBJ databases">
        <title>Sequencing the genomes of 1000 actinobacteria strains.</title>
        <authorList>
            <person name="Klenk H.-P."/>
        </authorList>
    </citation>
    <scope>NUCLEOTIDE SEQUENCE</scope>
    <source>
        <strain evidence="2">DSM 44707</strain>
    </source>
</reference>
<organism evidence="2 3">
    <name type="scientific">Catenuloplanes atrovinosus</name>
    <dbReference type="NCBI Taxonomy" id="137266"/>
    <lineage>
        <taxon>Bacteria</taxon>
        <taxon>Bacillati</taxon>
        <taxon>Actinomycetota</taxon>
        <taxon>Actinomycetes</taxon>
        <taxon>Micromonosporales</taxon>
        <taxon>Micromonosporaceae</taxon>
        <taxon>Catenuloplanes</taxon>
    </lineage>
</organism>
<dbReference type="EMBL" id="JAVDYB010000001">
    <property type="protein sequence ID" value="MDR7276670.1"/>
    <property type="molecule type" value="Genomic_DNA"/>
</dbReference>
<dbReference type="PANTHER" id="PTHR33164:SF94">
    <property type="entry name" value="TRANSCRIPTIONAL REGULATORY PROTEIN-RELATED"/>
    <property type="match status" value="1"/>
</dbReference>
<keyword evidence="3" id="KW-1185">Reference proteome</keyword>
<dbReference type="AlphaFoldDB" id="A0AAE3YQ99"/>
<gene>
    <name evidence="2" type="ORF">J2S41_003448</name>
</gene>
<dbReference type="Proteomes" id="UP001183643">
    <property type="component" value="Unassembled WGS sequence"/>
</dbReference>
<comment type="caution">
    <text evidence="2">The sequence shown here is derived from an EMBL/GenBank/DDBJ whole genome shotgun (WGS) entry which is preliminary data.</text>
</comment>
<dbReference type="InterPro" id="IPR000835">
    <property type="entry name" value="HTH_MarR-typ"/>
</dbReference>
<accession>A0AAE3YQ99</accession>
<name>A0AAE3YQ99_9ACTN</name>
<protein>
    <submittedName>
        <fullName evidence="2">DNA-binding MarR family transcriptional regulator</fullName>
    </submittedName>
</protein>
<evidence type="ECO:0000313" key="2">
    <source>
        <dbReference type="EMBL" id="MDR7276670.1"/>
    </source>
</evidence>